<accession>A0A170YVF5</accession>
<dbReference type="AlphaFoldDB" id="A0A170YVF5"/>
<evidence type="ECO:0000313" key="11">
    <source>
        <dbReference type="Proteomes" id="UP000076586"/>
    </source>
</evidence>
<comment type="caution">
    <text evidence="10">The sequence shown here is derived from an EMBL/GenBank/DDBJ whole genome shotgun (WGS) entry which is preliminary data.</text>
</comment>
<evidence type="ECO:0000256" key="3">
    <source>
        <dbReference type="ARBA" id="ARBA00022605"/>
    </source>
</evidence>
<keyword evidence="4 7" id="KW-0547">Nucleotide-binding</keyword>
<dbReference type="InterPro" id="IPR045864">
    <property type="entry name" value="aa-tRNA-synth_II/BPL/LPL"/>
</dbReference>
<dbReference type="Pfam" id="PF03590">
    <property type="entry name" value="AsnA"/>
    <property type="match status" value="1"/>
</dbReference>
<dbReference type="PROSITE" id="PS50862">
    <property type="entry name" value="AA_TRNA_LIGASE_II"/>
    <property type="match status" value="1"/>
</dbReference>
<dbReference type="InterPro" id="IPR006195">
    <property type="entry name" value="aa-tRNA-synth_II"/>
</dbReference>
<dbReference type="EMBL" id="BDCR01000001">
    <property type="protein sequence ID" value="GAT62101.1"/>
    <property type="molecule type" value="Genomic_DNA"/>
</dbReference>
<comment type="pathway">
    <text evidence="7">Amino-acid biosynthesis; L-asparagine biosynthesis; L-asparagine from L-aspartate (ammonia route): step 1/1.</text>
</comment>
<keyword evidence="11" id="KW-1185">Reference proteome</keyword>
<dbReference type="GO" id="GO:0070981">
    <property type="term" value="P:L-asparagine biosynthetic process"/>
    <property type="evidence" value="ECO:0007669"/>
    <property type="project" value="UniProtKB-UniRule"/>
</dbReference>
<organism evidence="10 11">
    <name type="scientific">Paludibacter jiangxiensis</name>
    <dbReference type="NCBI Taxonomy" id="681398"/>
    <lineage>
        <taxon>Bacteria</taxon>
        <taxon>Pseudomonadati</taxon>
        <taxon>Bacteroidota</taxon>
        <taxon>Bacteroidia</taxon>
        <taxon>Bacteroidales</taxon>
        <taxon>Paludibacteraceae</taxon>
        <taxon>Paludibacter</taxon>
    </lineage>
</organism>
<dbReference type="NCBIfam" id="TIGR00669">
    <property type="entry name" value="asnA"/>
    <property type="match status" value="1"/>
</dbReference>
<proteinExistence type="inferred from homology"/>
<dbReference type="GO" id="GO:0004071">
    <property type="term" value="F:aspartate-ammonia ligase activity"/>
    <property type="evidence" value="ECO:0007669"/>
    <property type="project" value="UniProtKB-UniRule"/>
</dbReference>
<dbReference type="GO" id="GO:0005524">
    <property type="term" value="F:ATP binding"/>
    <property type="evidence" value="ECO:0007669"/>
    <property type="project" value="UniProtKB-UniRule"/>
</dbReference>
<dbReference type="PANTHER" id="PTHR30073:SF5">
    <property type="entry name" value="ASPARTATE--AMMONIA LIGASE"/>
    <property type="match status" value="1"/>
</dbReference>
<dbReference type="RefSeq" id="WP_068702016.1">
    <property type="nucleotide sequence ID" value="NZ_BDCR01000001.1"/>
</dbReference>
<reference evidence="11" key="2">
    <citation type="journal article" date="2017" name="Genome Announc.">
        <title>Draft genome sequence of Paludibacter jiangxiensis NM7(T), a propionate-producing fermentative bacterium.</title>
        <authorList>
            <person name="Qiu Y.-L."/>
            <person name="Tourlousse D.M."/>
            <person name="Matsuura N."/>
            <person name="Ohashi A."/>
            <person name="Sekiguchi Y."/>
        </authorList>
    </citation>
    <scope>NUCLEOTIDE SEQUENCE [LARGE SCALE GENOMIC DNA]</scope>
    <source>
        <strain evidence="11">NM7</strain>
    </source>
</reference>
<evidence type="ECO:0000256" key="6">
    <source>
        <dbReference type="ARBA" id="ARBA00022888"/>
    </source>
</evidence>
<dbReference type="Gene3D" id="3.30.930.10">
    <property type="entry name" value="Bira Bifunctional Protein, Domain 2"/>
    <property type="match status" value="1"/>
</dbReference>
<evidence type="ECO:0000256" key="4">
    <source>
        <dbReference type="ARBA" id="ARBA00022741"/>
    </source>
</evidence>
<feature type="domain" description="Aminoacyl-transfer RNA synthetases class-II family profile" evidence="9">
    <location>
        <begin position="103"/>
        <end position="330"/>
    </location>
</feature>
<keyword evidence="5 7" id="KW-0067">ATP-binding</keyword>
<dbReference type="HAMAP" id="MF_00555">
    <property type="entry name" value="AsnA"/>
    <property type="match status" value="1"/>
</dbReference>
<dbReference type="PANTHER" id="PTHR30073">
    <property type="entry name" value="ASPARTATE--AMMONIA LIGASE"/>
    <property type="match status" value="1"/>
</dbReference>
<evidence type="ECO:0000256" key="2">
    <source>
        <dbReference type="ARBA" id="ARBA00022598"/>
    </source>
</evidence>
<dbReference type="GO" id="GO:0005829">
    <property type="term" value="C:cytosol"/>
    <property type="evidence" value="ECO:0007669"/>
    <property type="project" value="TreeGrafter"/>
</dbReference>
<dbReference type="EC" id="6.3.1.1" evidence="7 8"/>
<keyword evidence="3 7" id="KW-0028">Amino-acid biosynthesis</keyword>
<dbReference type="PIRSF" id="PIRSF001555">
    <property type="entry name" value="Asp_ammon_ligase"/>
    <property type="match status" value="1"/>
</dbReference>
<comment type="similarity">
    <text evidence="7">Belongs to the class-II aminoacyl-tRNA synthetase family. AsnA subfamily.</text>
</comment>
<evidence type="ECO:0000313" key="10">
    <source>
        <dbReference type="EMBL" id="GAT62101.1"/>
    </source>
</evidence>
<evidence type="ECO:0000256" key="8">
    <source>
        <dbReference type="NCBIfam" id="TIGR00669"/>
    </source>
</evidence>
<reference evidence="11" key="1">
    <citation type="submission" date="2016-04" db="EMBL/GenBank/DDBJ databases">
        <title>Draft genome sequence of Paludibacter jiangxiensis strain NM7.</title>
        <authorList>
            <person name="Qiu Y."/>
            <person name="Matsuura N."/>
            <person name="Ohashi A."/>
            <person name="Tourlousse M.D."/>
            <person name="Sekiguchi Y."/>
        </authorList>
    </citation>
    <scope>NUCLEOTIDE SEQUENCE [LARGE SCALE GENOMIC DNA]</scope>
    <source>
        <strain evidence="11">NM7</strain>
    </source>
</reference>
<dbReference type="UniPathway" id="UPA00134">
    <property type="reaction ID" value="UER00194"/>
</dbReference>
<name>A0A170YVF5_9BACT</name>
<sequence>MSYLIEPKNYTPILNLQQTELGITKIKDFFQANLSAELRLRRVTAPLFVLQGTGINDDLNGVERAVNFPIKDMNDARAEVVHSLAKWKRVTLADYNIEQGYGIYTDMNAIRADEELGNLHSLYVDQWDWERVMSAEERNIDFLKSIVRRIYSTLLRTEYLVSESFPEIRPSLPSDITFIHAEELRKLYPDLSPKEREYNVAKQYGAVFIIGIGGPLSDGEKHDGRAPDYDDWTTAGEKGLPGLNGDIILWNPVLEIPFEVSSMGIRVDKASLIKQLEMEGKTERLQMYFHKRLMEDSLPLSVGGGIGQSRLCMFFLRKAHIGEIQASIWPEEMYEQCKKLNINLI</sequence>
<keyword evidence="2 7" id="KW-0436">Ligase</keyword>
<evidence type="ECO:0000256" key="1">
    <source>
        <dbReference type="ARBA" id="ARBA00022490"/>
    </source>
</evidence>
<keyword evidence="6 7" id="KW-0061">Asparagine biosynthesis</keyword>
<gene>
    <name evidence="7" type="primary">asnA</name>
    <name evidence="10" type="ORF">PJIAN_1691</name>
</gene>
<evidence type="ECO:0000256" key="5">
    <source>
        <dbReference type="ARBA" id="ARBA00022840"/>
    </source>
</evidence>
<dbReference type="Proteomes" id="UP000076586">
    <property type="component" value="Unassembled WGS sequence"/>
</dbReference>
<evidence type="ECO:0000256" key="7">
    <source>
        <dbReference type="HAMAP-Rule" id="MF_00555"/>
    </source>
</evidence>
<protein>
    <recommendedName>
        <fullName evidence="7 8">Aspartate--ammonia ligase</fullName>
        <ecNumber evidence="7 8">6.3.1.1</ecNumber>
    </recommendedName>
    <alternativeName>
        <fullName evidence="7">Asparagine synthetase A</fullName>
    </alternativeName>
</protein>
<comment type="catalytic activity">
    <reaction evidence="7">
        <text>L-aspartate + NH4(+) + ATP = L-asparagine + AMP + diphosphate + H(+)</text>
        <dbReference type="Rhea" id="RHEA:11372"/>
        <dbReference type="ChEBI" id="CHEBI:15378"/>
        <dbReference type="ChEBI" id="CHEBI:28938"/>
        <dbReference type="ChEBI" id="CHEBI:29991"/>
        <dbReference type="ChEBI" id="CHEBI:30616"/>
        <dbReference type="ChEBI" id="CHEBI:33019"/>
        <dbReference type="ChEBI" id="CHEBI:58048"/>
        <dbReference type="ChEBI" id="CHEBI:456215"/>
        <dbReference type="EC" id="6.3.1.1"/>
    </reaction>
</comment>
<dbReference type="STRING" id="681398.PJIAN_1691"/>
<dbReference type="InterPro" id="IPR004618">
    <property type="entry name" value="AsnA"/>
</dbReference>
<comment type="subcellular location">
    <subcellularLocation>
        <location evidence="7">Cytoplasm</location>
    </subcellularLocation>
</comment>
<dbReference type="SUPFAM" id="SSF55681">
    <property type="entry name" value="Class II aaRS and biotin synthetases"/>
    <property type="match status" value="1"/>
</dbReference>
<keyword evidence="1 7" id="KW-0963">Cytoplasm</keyword>
<evidence type="ECO:0000259" key="9">
    <source>
        <dbReference type="PROSITE" id="PS50862"/>
    </source>
</evidence>
<dbReference type="OrthoDB" id="9766088at2"/>